<dbReference type="Proteomes" id="UP000481360">
    <property type="component" value="Unassembled WGS sequence"/>
</dbReference>
<organism evidence="2 3">
    <name type="scientific">Lentzea alba</name>
    <dbReference type="NCBI Taxonomy" id="2714351"/>
    <lineage>
        <taxon>Bacteria</taxon>
        <taxon>Bacillati</taxon>
        <taxon>Actinomycetota</taxon>
        <taxon>Actinomycetes</taxon>
        <taxon>Pseudonocardiales</taxon>
        <taxon>Pseudonocardiaceae</taxon>
        <taxon>Lentzea</taxon>
    </lineage>
</organism>
<comment type="caution">
    <text evidence="2">The sequence shown here is derived from an EMBL/GenBank/DDBJ whole genome shotgun (WGS) entry which is preliminary data.</text>
</comment>
<accession>A0A7C9RME5</accession>
<feature type="transmembrane region" description="Helical" evidence="1">
    <location>
        <begin position="64"/>
        <end position="81"/>
    </location>
</feature>
<evidence type="ECO:0000256" key="1">
    <source>
        <dbReference type="SAM" id="Phobius"/>
    </source>
</evidence>
<keyword evidence="1" id="KW-0812">Transmembrane</keyword>
<reference evidence="2 3" key="1">
    <citation type="submission" date="2020-03" db="EMBL/GenBank/DDBJ databases">
        <title>Isolation and identification of active actinomycetes.</title>
        <authorList>
            <person name="Sun X."/>
        </authorList>
    </citation>
    <scope>NUCLEOTIDE SEQUENCE [LARGE SCALE GENOMIC DNA]</scope>
    <source>
        <strain evidence="2 3">NEAU-D13</strain>
    </source>
</reference>
<dbReference type="RefSeq" id="WP_166043930.1">
    <property type="nucleotide sequence ID" value="NZ_JAAMPJ010000001.1"/>
</dbReference>
<keyword evidence="3" id="KW-1185">Reference proteome</keyword>
<evidence type="ECO:0000313" key="3">
    <source>
        <dbReference type="Proteomes" id="UP000481360"/>
    </source>
</evidence>
<dbReference type="AlphaFoldDB" id="A0A7C9RME5"/>
<protein>
    <submittedName>
        <fullName evidence="2">Uncharacterized protein</fullName>
    </submittedName>
</protein>
<name>A0A7C9RME5_9PSEU</name>
<evidence type="ECO:0000313" key="2">
    <source>
        <dbReference type="EMBL" id="NGY58088.1"/>
    </source>
</evidence>
<proteinExistence type="predicted"/>
<gene>
    <name evidence="2" type="ORF">G7043_03975</name>
</gene>
<keyword evidence="1" id="KW-0472">Membrane</keyword>
<sequence length="114" mass="12499">MTTTDALGGLPLSGWLVELLHQALLDTLMVLVLLPELMVTWTLTRLQSSTSGVVHVLGRVLQRPKLFVIALVFLFFLLWNVNTCLPGPTGCVTPVSRWTTDAGAWLDEQKVKGA</sequence>
<feature type="transmembrane region" description="Helical" evidence="1">
    <location>
        <begin position="20"/>
        <end position="43"/>
    </location>
</feature>
<keyword evidence="1" id="KW-1133">Transmembrane helix</keyword>
<dbReference type="EMBL" id="JAAMPJ010000001">
    <property type="protein sequence ID" value="NGY58088.1"/>
    <property type="molecule type" value="Genomic_DNA"/>
</dbReference>